<protein>
    <submittedName>
        <fullName evidence="3">Uncharacterized protein</fullName>
    </submittedName>
</protein>
<keyword evidence="2" id="KW-1185">Reference proteome</keyword>
<dbReference type="WBParaSite" id="nRc.2.0.1.t04581-RA">
    <property type="protein sequence ID" value="nRc.2.0.1.t04581-RA"/>
    <property type="gene ID" value="nRc.2.0.1.g04581"/>
</dbReference>
<organism evidence="2 3">
    <name type="scientific">Romanomermis culicivorax</name>
    <name type="common">Nematode worm</name>
    <dbReference type="NCBI Taxonomy" id="13658"/>
    <lineage>
        <taxon>Eukaryota</taxon>
        <taxon>Metazoa</taxon>
        <taxon>Ecdysozoa</taxon>
        <taxon>Nematoda</taxon>
        <taxon>Enoplea</taxon>
        <taxon>Dorylaimia</taxon>
        <taxon>Mermithida</taxon>
        <taxon>Mermithoidea</taxon>
        <taxon>Mermithidae</taxon>
        <taxon>Romanomermis</taxon>
    </lineage>
</organism>
<sequence length="208" mass="22422">MPAAPSDITATATQITDFLKLTLDDISNIAPTPMDESTPIQPTAIDSETMTSDQMLTDIPEESTVDQPTSMDVVPVEPATTIPPTAPAMDPRIYLAMPAVLPSPPIIATIAAARYSVPVRFSQQIISPTQWDTLAAALAGYHFPPPPPGIERTTRRREQRDKKKARDEAEKSSQATSTPKPKVRTSKTAAPATQPPPAPQADSHRSRH</sequence>
<dbReference type="AlphaFoldDB" id="A0A915HSS3"/>
<accession>A0A915HSS3</accession>
<feature type="compositionally biased region" description="Basic and acidic residues" evidence="1">
    <location>
        <begin position="152"/>
        <end position="171"/>
    </location>
</feature>
<reference evidence="3" key="1">
    <citation type="submission" date="2022-11" db="UniProtKB">
        <authorList>
            <consortium name="WormBaseParasite"/>
        </authorList>
    </citation>
    <scope>IDENTIFICATION</scope>
</reference>
<feature type="region of interest" description="Disordered" evidence="1">
    <location>
        <begin position="139"/>
        <end position="208"/>
    </location>
</feature>
<evidence type="ECO:0000313" key="3">
    <source>
        <dbReference type="WBParaSite" id="nRc.2.0.1.t04581-RA"/>
    </source>
</evidence>
<proteinExistence type="predicted"/>
<evidence type="ECO:0000313" key="2">
    <source>
        <dbReference type="Proteomes" id="UP000887565"/>
    </source>
</evidence>
<dbReference type="Proteomes" id="UP000887565">
    <property type="component" value="Unplaced"/>
</dbReference>
<evidence type="ECO:0000256" key="1">
    <source>
        <dbReference type="SAM" id="MobiDB-lite"/>
    </source>
</evidence>
<name>A0A915HSS3_ROMCU</name>